<dbReference type="GO" id="GO:0008168">
    <property type="term" value="F:methyltransferase activity"/>
    <property type="evidence" value="ECO:0007669"/>
    <property type="project" value="UniProtKB-KW"/>
</dbReference>
<sequence length="271" mass="30116">MASVDRPQIDTSKPSIARVYDAFIGGKDNFEVDREVLQQILKIAPDAVQVGKQCRGWLIRVVRYLAGPAGIDQFLDLGSGLPSAENTHQAAQRINPEARVVYFDIDPSVVAHGRALLVDNEYTHFEFGDMRNPAEILQNPVVTKYLDLSRPVALIQGNTMHHVATDRDPVGIMSTYVDSLAPGSFLAISHLYDPDDGTSRARLAEEAQAAFKAMMGTCFYRKRHEIQALFKGLEMIEPGLTYLFDWWPDGPRLKEPSDAEHNLLGGVARKP</sequence>
<dbReference type="OrthoDB" id="5175904at2"/>
<dbReference type="EMBL" id="FNOK01000054">
    <property type="protein sequence ID" value="SDZ25154.1"/>
    <property type="molecule type" value="Genomic_DNA"/>
</dbReference>
<name>A0A1H3RHF5_9PSEU</name>
<dbReference type="RefSeq" id="WP_093275493.1">
    <property type="nucleotide sequence ID" value="NZ_FNOK01000054.1"/>
</dbReference>
<reference evidence="2" key="1">
    <citation type="submission" date="2016-10" db="EMBL/GenBank/DDBJ databases">
        <authorList>
            <person name="Varghese N."/>
            <person name="Submissions S."/>
        </authorList>
    </citation>
    <scope>NUCLEOTIDE SEQUENCE [LARGE SCALE GENOMIC DNA]</scope>
    <source>
        <strain evidence="2">CGMCC 4.3530</strain>
    </source>
</reference>
<protein>
    <submittedName>
        <fullName evidence="1">S-adenosyl methyltransferase</fullName>
    </submittedName>
</protein>
<dbReference type="SUPFAM" id="SSF53335">
    <property type="entry name" value="S-adenosyl-L-methionine-dependent methyltransferases"/>
    <property type="match status" value="1"/>
</dbReference>
<dbReference type="AlphaFoldDB" id="A0A1H3RHF5"/>
<proteinExistence type="predicted"/>
<dbReference type="Proteomes" id="UP000199529">
    <property type="component" value="Unassembled WGS sequence"/>
</dbReference>
<dbReference type="GO" id="GO:0032259">
    <property type="term" value="P:methylation"/>
    <property type="evidence" value="ECO:0007669"/>
    <property type="project" value="UniProtKB-KW"/>
</dbReference>
<evidence type="ECO:0000313" key="1">
    <source>
        <dbReference type="EMBL" id="SDZ25154.1"/>
    </source>
</evidence>
<dbReference type="InterPro" id="IPR029063">
    <property type="entry name" value="SAM-dependent_MTases_sf"/>
</dbReference>
<keyword evidence="1" id="KW-0808">Transferase</keyword>
<keyword evidence="1" id="KW-0489">Methyltransferase</keyword>
<dbReference type="Pfam" id="PF04672">
    <property type="entry name" value="Methyltransf_19"/>
    <property type="match status" value="1"/>
</dbReference>
<dbReference type="PIRSF" id="PIRSF017393">
    <property type="entry name" value="MTase_SAV2177"/>
    <property type="match status" value="1"/>
</dbReference>
<dbReference type="STRING" id="418495.SAMN05216215_105428"/>
<dbReference type="Gene3D" id="3.40.50.150">
    <property type="entry name" value="Vaccinia Virus protein VP39"/>
    <property type="match status" value="1"/>
</dbReference>
<gene>
    <name evidence="1" type="ORF">SAMN05216215_105428</name>
</gene>
<accession>A0A1H3RHF5</accession>
<evidence type="ECO:0000313" key="2">
    <source>
        <dbReference type="Proteomes" id="UP000199529"/>
    </source>
</evidence>
<keyword evidence="2" id="KW-1185">Reference proteome</keyword>
<dbReference type="InterPro" id="IPR006764">
    <property type="entry name" value="SAM_dep_MeTrfase_SAV2177_type"/>
</dbReference>
<organism evidence="1 2">
    <name type="scientific">Saccharopolyspora shandongensis</name>
    <dbReference type="NCBI Taxonomy" id="418495"/>
    <lineage>
        <taxon>Bacteria</taxon>
        <taxon>Bacillati</taxon>
        <taxon>Actinomycetota</taxon>
        <taxon>Actinomycetes</taxon>
        <taxon>Pseudonocardiales</taxon>
        <taxon>Pseudonocardiaceae</taxon>
        <taxon>Saccharopolyspora</taxon>
    </lineage>
</organism>